<feature type="region of interest" description="Disordered" evidence="1">
    <location>
        <begin position="84"/>
        <end position="104"/>
    </location>
</feature>
<gene>
    <name evidence="3" type="ORF">NBG84_37335</name>
</gene>
<reference evidence="3" key="1">
    <citation type="submission" date="2022-06" db="EMBL/GenBank/DDBJ databases">
        <title>Genome public.</title>
        <authorList>
            <person name="Sun Q."/>
        </authorList>
    </citation>
    <scope>NUCLEOTIDE SEQUENCE</scope>
    <source>
        <strain evidence="3">CWNU-1</strain>
    </source>
</reference>
<keyword evidence="2" id="KW-1133">Transmembrane helix</keyword>
<feature type="transmembrane region" description="Helical" evidence="2">
    <location>
        <begin position="117"/>
        <end position="141"/>
    </location>
</feature>
<name>A0ABT0UZJ2_9ACTN</name>
<comment type="caution">
    <text evidence="3">The sequence shown here is derived from an EMBL/GenBank/DDBJ whole genome shotgun (WGS) entry which is preliminary data.</text>
</comment>
<evidence type="ECO:0000256" key="2">
    <source>
        <dbReference type="SAM" id="Phobius"/>
    </source>
</evidence>
<feature type="compositionally biased region" description="Low complexity" evidence="1">
    <location>
        <begin position="84"/>
        <end position="94"/>
    </location>
</feature>
<organism evidence="3 4">
    <name type="scientific">Streptomyces albipurpureus</name>
    <dbReference type="NCBI Taxonomy" id="2897419"/>
    <lineage>
        <taxon>Bacteria</taxon>
        <taxon>Bacillati</taxon>
        <taxon>Actinomycetota</taxon>
        <taxon>Actinomycetes</taxon>
        <taxon>Kitasatosporales</taxon>
        <taxon>Streptomycetaceae</taxon>
        <taxon>Streptomyces</taxon>
    </lineage>
</organism>
<proteinExistence type="predicted"/>
<evidence type="ECO:0008006" key="5">
    <source>
        <dbReference type="Google" id="ProtNLM"/>
    </source>
</evidence>
<evidence type="ECO:0000313" key="3">
    <source>
        <dbReference type="EMBL" id="MCM2393871.1"/>
    </source>
</evidence>
<feature type="region of interest" description="Disordered" evidence="1">
    <location>
        <begin position="512"/>
        <end position="557"/>
    </location>
</feature>
<keyword evidence="4" id="KW-1185">Reference proteome</keyword>
<dbReference type="EMBL" id="JAMQAW010000091">
    <property type="protein sequence ID" value="MCM2393871.1"/>
    <property type="molecule type" value="Genomic_DNA"/>
</dbReference>
<sequence>MAGSDVPVAGPTASNPVQLADELRALADDVRVSVHRAALEELADDITAPERLARWAGTDLISAYAAPNVFLAVPASARAARSSAESRGTAPAVGPVGGGRSGGWPARRERWARSFSGWAGALVFLPLLVTWAGLGAAAWAYQRMREAGKGGTESFLALWQQGFAGELWAPFHFDVMVLYTVLALSGLIAATRLRSRQEQADDAASRLFTARLSGALAQVQALASGAAHMTPLRFAQELQGAASSLRTLGELAGSVQRETGELIEQARETAALTRSAAKALGEGVTGLRAAASAVEASANSASRAAEGAGRGAEVLSGEVVKVLDEMGRQVQESARTAAGQLAAAADDAVRRIADAADEAATHEENAVRQGVGLLDRTAEAMGGTVDAVRVALEGAVAELAGAADRLNGTVAALPEALEVSAADGAERIGWAYDRAVVALAVSLRGDANAVAGELGSQVDQLRELTRQREDAELSARMSREETEDGLRAATDDFRQTLHAVAALVEETTNRVVRSMPAAEPSPPADGPPRWGVAGHGAAGLDLSYDGTSLPGEASIEDEYPPDLDGFDEGERPGPGFPANDSFVPQFLPPDTNGHRPGYGYAPGVEPPLVAGFGDGGSGSAEGLAARTSAADGYGERRTGGRVPEEPVSDVDSPLDLPDFAEVGGFGPEWESPVGPVEGGVGQALESGWDEWDSQAPDDPTVQFDQRGTGDQRNTVSSDPVPLEQAEPWDAVPPGFRGSDGPRDAVPQGREGPPGRAFDTGRGDGSEDQAETEPVMGTGEDQR</sequence>
<dbReference type="RefSeq" id="WP_250924162.1">
    <property type="nucleotide sequence ID" value="NZ_JAMQAW010000091.1"/>
</dbReference>
<keyword evidence="2" id="KW-0472">Membrane</keyword>
<feature type="region of interest" description="Disordered" evidence="1">
    <location>
        <begin position="628"/>
        <end position="782"/>
    </location>
</feature>
<evidence type="ECO:0000256" key="1">
    <source>
        <dbReference type="SAM" id="MobiDB-lite"/>
    </source>
</evidence>
<evidence type="ECO:0000313" key="4">
    <source>
        <dbReference type="Proteomes" id="UP001431429"/>
    </source>
</evidence>
<protein>
    <recommendedName>
        <fullName evidence="5">Methyl-accepting chemotaxis protein</fullName>
    </recommendedName>
</protein>
<accession>A0ABT0UZJ2</accession>
<dbReference type="Proteomes" id="UP001431429">
    <property type="component" value="Unassembled WGS sequence"/>
</dbReference>
<feature type="compositionally biased region" description="Polar residues" evidence="1">
    <location>
        <begin position="702"/>
        <end position="717"/>
    </location>
</feature>
<feature type="compositionally biased region" description="Basic and acidic residues" evidence="1">
    <location>
        <begin position="633"/>
        <end position="644"/>
    </location>
</feature>
<keyword evidence="2" id="KW-0812">Transmembrane</keyword>